<evidence type="ECO:0000256" key="1">
    <source>
        <dbReference type="SAM" id="MobiDB-lite"/>
    </source>
</evidence>
<feature type="compositionally biased region" description="Basic and acidic residues" evidence="1">
    <location>
        <begin position="428"/>
        <end position="448"/>
    </location>
</feature>
<feature type="compositionally biased region" description="Pro residues" evidence="1">
    <location>
        <begin position="129"/>
        <end position="143"/>
    </location>
</feature>
<feature type="region of interest" description="Disordered" evidence="1">
    <location>
        <begin position="378"/>
        <end position="414"/>
    </location>
</feature>
<feature type="compositionally biased region" description="Low complexity" evidence="1">
    <location>
        <begin position="20"/>
        <end position="31"/>
    </location>
</feature>
<proteinExistence type="predicted"/>
<comment type="caution">
    <text evidence="2">The sequence shown here is derived from an EMBL/GenBank/DDBJ whole genome shotgun (WGS) entry which is preliminary data.</text>
</comment>
<dbReference type="OrthoDB" id="5232980at2759"/>
<dbReference type="Proteomes" id="UP000078343">
    <property type="component" value="Unassembled WGS sequence"/>
</dbReference>
<evidence type="ECO:0000313" key="2">
    <source>
        <dbReference type="EMBL" id="OAP60557.1"/>
    </source>
</evidence>
<reference evidence="2 3" key="1">
    <citation type="submission" date="2016-04" db="EMBL/GenBank/DDBJ databases">
        <title>Draft genome of Fonsecaea erecta CBS 125763.</title>
        <authorList>
            <person name="Weiss V.A."/>
            <person name="Vicente V.A."/>
            <person name="Raittz R.T."/>
            <person name="Moreno L.F."/>
            <person name="De Souza E.M."/>
            <person name="Pedrosa F.O."/>
            <person name="Steffens M.B."/>
            <person name="Faoro H."/>
            <person name="Tadra-Sfeir M.Z."/>
            <person name="Najafzadeh M.J."/>
            <person name="Felipe M.S."/>
            <person name="Teixeira M."/>
            <person name="Sun J."/>
            <person name="Xi L."/>
            <person name="Gomes R."/>
            <person name="De Azevedo C.M."/>
            <person name="Salgado C.G."/>
            <person name="Da Silva M.B."/>
            <person name="Nascimento M.F."/>
            <person name="Queiroz-Telles F."/>
            <person name="Attili D.S."/>
            <person name="Gorbushina A."/>
        </authorList>
    </citation>
    <scope>NUCLEOTIDE SEQUENCE [LARGE SCALE GENOMIC DNA]</scope>
    <source>
        <strain evidence="2 3">CBS 125763</strain>
    </source>
</reference>
<accession>A0A178ZL95</accession>
<feature type="region of interest" description="Disordered" evidence="1">
    <location>
        <begin position="428"/>
        <end position="466"/>
    </location>
</feature>
<dbReference type="EMBL" id="LVYI01000004">
    <property type="protein sequence ID" value="OAP60557.1"/>
    <property type="molecule type" value="Genomic_DNA"/>
</dbReference>
<feature type="compositionally biased region" description="Pro residues" evidence="1">
    <location>
        <begin position="104"/>
        <end position="120"/>
    </location>
</feature>
<dbReference type="AlphaFoldDB" id="A0A178ZL95"/>
<feature type="compositionally biased region" description="Polar residues" evidence="1">
    <location>
        <begin position="32"/>
        <end position="45"/>
    </location>
</feature>
<protein>
    <submittedName>
        <fullName evidence="2">Uncharacterized protein</fullName>
    </submittedName>
</protein>
<gene>
    <name evidence="2" type="ORF">AYL99_05559</name>
</gene>
<sequence>MTRRKKAGPKQPNPKQPASKQPVPIQPVPKQSTPKQADPKQTTPKQAVPKQPTPKQAVPKLPTPKLPTPKLPPPKLPTPKLPPPKLPASKQPASKQPASKQPVPKKPVPKQPVPKQPVPKQPALSDPKQPAPKQPAPKQPAPNQPASKRQAPGLTSKTLPQTKPDTSRVQTFDPLDYMTAEELLAIDTQLALALQGVDVVLFWTGVRWAYVQKWARILKLKTLTDAMGPLMDAANPNSPKALMKKKAYSKYVKGASGRLAQYACQHCRVVVLTNPPPDIYSRRENNTYQHLEEPILKGLRGGCPVRRIDYLHPTVDGAAHITYQTWPENKTQDWAAKFGKRLVKSWKKLNWSYKSLVTTSELDLKPLRTQVLPIVSASHVQPAQPSDRQDQETVNHFSNSQKHTGAEDEDITPLQQDIDLIEEDRPYEGLDSRGHESQGRLPESRSDSRLVGTQAQSREEQEIESHGGLFKEVNCSPAPVHMIKRCRTPNPPVTVPVINIDNIMIGAEVTVDINEKRLNRDFLYLTMKGVSGLQDWWKLRWIDHG</sequence>
<feature type="compositionally biased region" description="Pro residues" evidence="1">
    <location>
        <begin position="61"/>
        <end position="86"/>
    </location>
</feature>
<feature type="region of interest" description="Disordered" evidence="1">
    <location>
        <begin position="1"/>
        <end position="170"/>
    </location>
</feature>
<keyword evidence="3" id="KW-1185">Reference proteome</keyword>
<feature type="compositionally biased region" description="Polar residues" evidence="1">
    <location>
        <begin position="153"/>
        <end position="170"/>
    </location>
</feature>
<organism evidence="2 3">
    <name type="scientific">Fonsecaea erecta</name>
    <dbReference type="NCBI Taxonomy" id="1367422"/>
    <lineage>
        <taxon>Eukaryota</taxon>
        <taxon>Fungi</taxon>
        <taxon>Dikarya</taxon>
        <taxon>Ascomycota</taxon>
        <taxon>Pezizomycotina</taxon>
        <taxon>Eurotiomycetes</taxon>
        <taxon>Chaetothyriomycetidae</taxon>
        <taxon>Chaetothyriales</taxon>
        <taxon>Herpotrichiellaceae</taxon>
        <taxon>Fonsecaea</taxon>
    </lineage>
</organism>
<dbReference type="GeneID" id="30009727"/>
<feature type="compositionally biased region" description="Polar residues" evidence="1">
    <location>
        <begin position="394"/>
        <end position="403"/>
    </location>
</feature>
<name>A0A178ZL95_9EURO</name>
<dbReference type="RefSeq" id="XP_018693924.1">
    <property type="nucleotide sequence ID" value="XM_018837071.1"/>
</dbReference>
<evidence type="ECO:0000313" key="3">
    <source>
        <dbReference type="Proteomes" id="UP000078343"/>
    </source>
</evidence>